<reference evidence="2" key="1">
    <citation type="submission" date="2017-11" db="EMBL/GenBank/DDBJ databases">
        <authorList>
            <person name="Lima N.C."/>
            <person name="Parody-Merino A.M."/>
            <person name="Battley P.F."/>
            <person name="Fidler A.E."/>
            <person name="Prosdocimi F."/>
        </authorList>
    </citation>
    <scope>NUCLEOTIDE SEQUENCE [LARGE SCALE GENOMIC DNA]</scope>
</reference>
<evidence type="ECO:0000313" key="1">
    <source>
        <dbReference type="EMBL" id="PKU45230.1"/>
    </source>
</evidence>
<protein>
    <submittedName>
        <fullName evidence="1">Uncharacterized protein</fullName>
    </submittedName>
</protein>
<dbReference type="EMBL" id="KZ505772">
    <property type="protein sequence ID" value="PKU45230.1"/>
    <property type="molecule type" value="Genomic_DNA"/>
</dbReference>
<gene>
    <name evidence="1" type="ORF">llap_4457</name>
</gene>
<proteinExistence type="predicted"/>
<sequence length="149" mass="16511">MADYWEDIHGPFFKAISKPLQLATFGGEDLGSADRCLSIVVVLVLPEYSAAPASDNTVPERVCLPAAGRDPDEYRTVENKIQSCFSSGSKIPTSLRWWDWDTEESDVYPGVTSELAKCMDGIGPLTSSIWKVQWCMCVSAPSTYLTSYW</sequence>
<dbReference type="AlphaFoldDB" id="A0A2I0UGS2"/>
<name>A0A2I0UGS2_LIMLA</name>
<evidence type="ECO:0000313" key="2">
    <source>
        <dbReference type="Proteomes" id="UP000233556"/>
    </source>
</evidence>
<dbReference type="Proteomes" id="UP000233556">
    <property type="component" value="Unassembled WGS sequence"/>
</dbReference>
<keyword evidence="2" id="KW-1185">Reference proteome</keyword>
<reference evidence="2" key="2">
    <citation type="submission" date="2017-12" db="EMBL/GenBank/DDBJ databases">
        <title>Genome sequence of the Bar-tailed Godwit (Limosa lapponica baueri).</title>
        <authorList>
            <person name="Lima N.C.B."/>
            <person name="Parody-Merino A.M."/>
            <person name="Battley P.F."/>
            <person name="Fidler A.E."/>
            <person name="Prosdocimi F."/>
        </authorList>
    </citation>
    <scope>NUCLEOTIDE SEQUENCE [LARGE SCALE GENOMIC DNA]</scope>
</reference>
<accession>A0A2I0UGS2</accession>
<organism evidence="1 2">
    <name type="scientific">Limosa lapponica baueri</name>
    <dbReference type="NCBI Taxonomy" id="1758121"/>
    <lineage>
        <taxon>Eukaryota</taxon>
        <taxon>Metazoa</taxon>
        <taxon>Chordata</taxon>
        <taxon>Craniata</taxon>
        <taxon>Vertebrata</taxon>
        <taxon>Euteleostomi</taxon>
        <taxon>Archelosauria</taxon>
        <taxon>Archosauria</taxon>
        <taxon>Dinosauria</taxon>
        <taxon>Saurischia</taxon>
        <taxon>Theropoda</taxon>
        <taxon>Coelurosauria</taxon>
        <taxon>Aves</taxon>
        <taxon>Neognathae</taxon>
        <taxon>Neoaves</taxon>
        <taxon>Charadriiformes</taxon>
        <taxon>Scolopacidae</taxon>
        <taxon>Limosa</taxon>
    </lineage>
</organism>